<dbReference type="HOGENOM" id="CLU_3154514_0_0_5"/>
<dbReference type="AlphaFoldDB" id="A3V650"/>
<comment type="caution">
    <text evidence="1">The sequence shown here is derived from an EMBL/GenBank/DDBJ whole genome shotgun (WGS) entry which is preliminary data.</text>
</comment>
<protein>
    <submittedName>
        <fullName evidence="1">Uncharacterized protein</fullName>
    </submittedName>
</protein>
<accession>A3V650</accession>
<gene>
    <name evidence="1" type="ORF">SKA53_04783</name>
</gene>
<dbReference type="RefSeq" id="WP_007204912.1">
    <property type="nucleotide sequence ID" value="NZ_CH672414.1"/>
</dbReference>
<keyword evidence="2" id="KW-1185">Reference proteome</keyword>
<evidence type="ECO:0000313" key="1">
    <source>
        <dbReference type="EMBL" id="EAQ06374.1"/>
    </source>
</evidence>
<reference evidence="1 2" key="1">
    <citation type="submission" date="2006-01" db="EMBL/GenBank/DDBJ databases">
        <authorList>
            <person name="Hagstrom A."/>
            <person name="Ferriera S."/>
            <person name="Johnson J."/>
            <person name="Kravitz S."/>
            <person name="Halpern A."/>
            <person name="Remington K."/>
            <person name="Beeson K."/>
            <person name="Tran B."/>
            <person name="Rogers Y.-H."/>
            <person name="Friedman R."/>
            <person name="Venter J.C."/>
        </authorList>
    </citation>
    <scope>NUCLEOTIDE SEQUENCE [LARGE SCALE GENOMIC DNA]</scope>
    <source>
        <strain evidence="1 2">SKA53</strain>
    </source>
</reference>
<organism evidence="1 2">
    <name type="scientific">Yoonia vestfoldensis SKA53</name>
    <dbReference type="NCBI Taxonomy" id="314232"/>
    <lineage>
        <taxon>Bacteria</taxon>
        <taxon>Pseudomonadati</taxon>
        <taxon>Pseudomonadota</taxon>
        <taxon>Alphaproteobacteria</taxon>
        <taxon>Rhodobacterales</taxon>
        <taxon>Paracoccaceae</taxon>
        <taxon>Yoonia</taxon>
    </lineage>
</organism>
<evidence type="ECO:0000313" key="2">
    <source>
        <dbReference type="Proteomes" id="UP000004507"/>
    </source>
</evidence>
<dbReference type="STRING" id="314232.SKA53_04783"/>
<dbReference type="EMBL" id="AAMS01000005">
    <property type="protein sequence ID" value="EAQ06374.1"/>
    <property type="molecule type" value="Genomic_DNA"/>
</dbReference>
<sequence>MIRSMTIFASQPDDLVAGSWVCDRPTGRKLVALVHVIDQMRQQIQTME</sequence>
<name>A3V650_9RHOB</name>
<proteinExistence type="predicted"/>
<dbReference type="Proteomes" id="UP000004507">
    <property type="component" value="Unassembled WGS sequence"/>
</dbReference>